<name>A0AAN7NPL0_MYCAM</name>
<feature type="non-terminal residue" evidence="1">
    <location>
        <position position="154"/>
    </location>
</feature>
<gene>
    <name evidence="1" type="ORF">QYF61_006449</name>
</gene>
<reference evidence="1 2" key="1">
    <citation type="journal article" date="2023" name="J. Hered.">
        <title>Chromosome-level genome of the wood stork (Mycteria americana) provides insight into avian chromosome evolution.</title>
        <authorList>
            <person name="Flamio R. Jr."/>
            <person name="Ramstad K.M."/>
        </authorList>
    </citation>
    <scope>NUCLEOTIDE SEQUENCE [LARGE SCALE GENOMIC DNA]</scope>
    <source>
        <strain evidence="1">JAX WOST 10</strain>
    </source>
</reference>
<evidence type="ECO:0000313" key="1">
    <source>
        <dbReference type="EMBL" id="KAK4829740.1"/>
    </source>
</evidence>
<dbReference type="EMBL" id="JAUNZN010000001">
    <property type="protein sequence ID" value="KAK4829740.1"/>
    <property type="molecule type" value="Genomic_DNA"/>
</dbReference>
<accession>A0AAN7NPL0</accession>
<dbReference type="Proteomes" id="UP001333110">
    <property type="component" value="Unassembled WGS sequence"/>
</dbReference>
<evidence type="ECO:0000313" key="2">
    <source>
        <dbReference type="Proteomes" id="UP001333110"/>
    </source>
</evidence>
<protein>
    <submittedName>
        <fullName evidence="1">Uncharacterized protein</fullName>
    </submittedName>
</protein>
<organism evidence="1 2">
    <name type="scientific">Mycteria americana</name>
    <name type="common">Wood stork</name>
    <dbReference type="NCBI Taxonomy" id="33587"/>
    <lineage>
        <taxon>Eukaryota</taxon>
        <taxon>Metazoa</taxon>
        <taxon>Chordata</taxon>
        <taxon>Craniata</taxon>
        <taxon>Vertebrata</taxon>
        <taxon>Euteleostomi</taxon>
        <taxon>Archelosauria</taxon>
        <taxon>Archosauria</taxon>
        <taxon>Dinosauria</taxon>
        <taxon>Saurischia</taxon>
        <taxon>Theropoda</taxon>
        <taxon>Coelurosauria</taxon>
        <taxon>Aves</taxon>
        <taxon>Neognathae</taxon>
        <taxon>Neoaves</taxon>
        <taxon>Aequornithes</taxon>
        <taxon>Ciconiiformes</taxon>
        <taxon>Ciconiidae</taxon>
        <taxon>Mycteria</taxon>
    </lineage>
</organism>
<dbReference type="AlphaFoldDB" id="A0AAN7NPL0"/>
<proteinExistence type="predicted"/>
<sequence length="154" mass="16937">MWCLGTWFSGGLGSARLTTGLDDLKGEVFRPSEHFCGPPLDPLQQVQVFLVLETPELDTVLQAYQTSSWLSVPLIMTCTCSCLRAPKGHTTGWGDLPDALGNIINSVIKNGTRAGGTRTRQKDCLRGIGLWKVEMAPQCLNQNSSRLCLSEWRL</sequence>
<comment type="caution">
    <text evidence="1">The sequence shown here is derived from an EMBL/GenBank/DDBJ whole genome shotgun (WGS) entry which is preliminary data.</text>
</comment>
<keyword evidence="2" id="KW-1185">Reference proteome</keyword>